<protein>
    <submittedName>
        <fullName evidence="2">Uncharacterized protein</fullName>
    </submittedName>
</protein>
<sequence>MLSRTRRFQWPGLPTGIAGSAKPWFGPVVPSWGSAFPGGWIGARRTHGSRWERQALAWPFPCRAGARRSQGAGWVLTCPWGAGSAKPQLGLVRAELGRGVPGGRVGSGVSMGMAGSAKPQLGLVRAELGLGVPRGGLGPASPWGWLGAPSPSLALSVPSWGSAFPGGGLGPDVSMGRWERQALVWPCRAELGLGVPRGVDWGPAYPWESLGAPSPSLAFSVPSWGSAFPGGGLGPAFPHADSGPIHGISGHKAAKRSGTPPPDHGAHGLAATSKNGPRWGIITAGL</sequence>
<organism evidence="2 3">
    <name type="scientific">Ectothiorhodospira mobilis</name>
    <dbReference type="NCBI Taxonomy" id="195064"/>
    <lineage>
        <taxon>Bacteria</taxon>
        <taxon>Pseudomonadati</taxon>
        <taxon>Pseudomonadota</taxon>
        <taxon>Gammaproteobacteria</taxon>
        <taxon>Chromatiales</taxon>
        <taxon>Ectothiorhodospiraceae</taxon>
        <taxon>Ectothiorhodospira</taxon>
    </lineage>
</organism>
<dbReference type="EMBL" id="FOUO01000009">
    <property type="protein sequence ID" value="SFM54293.1"/>
    <property type="molecule type" value="Genomic_DNA"/>
</dbReference>
<proteinExistence type="predicted"/>
<evidence type="ECO:0000313" key="3">
    <source>
        <dbReference type="Proteomes" id="UP000199556"/>
    </source>
</evidence>
<dbReference type="Proteomes" id="UP000199556">
    <property type="component" value="Unassembled WGS sequence"/>
</dbReference>
<accession>A0A1I4RQL5</accession>
<keyword evidence="3" id="KW-1185">Reference proteome</keyword>
<evidence type="ECO:0000256" key="1">
    <source>
        <dbReference type="SAM" id="MobiDB-lite"/>
    </source>
</evidence>
<name>A0A1I4RQL5_ECTMO</name>
<dbReference type="STRING" id="195064.SAMN05421721_10912"/>
<feature type="region of interest" description="Disordered" evidence="1">
    <location>
        <begin position="247"/>
        <end position="276"/>
    </location>
</feature>
<gene>
    <name evidence="2" type="ORF">SAMN05421721_10912</name>
</gene>
<evidence type="ECO:0000313" key="2">
    <source>
        <dbReference type="EMBL" id="SFM54293.1"/>
    </source>
</evidence>
<dbReference type="AlphaFoldDB" id="A0A1I4RQL5"/>
<reference evidence="2 3" key="1">
    <citation type="submission" date="2016-10" db="EMBL/GenBank/DDBJ databases">
        <authorList>
            <person name="de Groot N.N."/>
        </authorList>
    </citation>
    <scope>NUCLEOTIDE SEQUENCE [LARGE SCALE GENOMIC DNA]</scope>
    <source>
        <strain evidence="2 3">DSM 4180</strain>
    </source>
</reference>